<dbReference type="PANTHER" id="PTHR47515">
    <property type="entry name" value="LOW CALCIUM RESPONSE LOCUS PROTEIN T"/>
    <property type="match status" value="1"/>
</dbReference>
<dbReference type="Pfam" id="PF13683">
    <property type="entry name" value="rve_3"/>
    <property type="match status" value="1"/>
</dbReference>
<evidence type="ECO:0000313" key="2">
    <source>
        <dbReference type="EMBL" id="AKM10273.1"/>
    </source>
</evidence>
<proteinExistence type="predicted"/>
<accession>A0A0G3XIT5</accession>
<name>A0A0G3XIT5_9SPHN</name>
<dbReference type="InterPro" id="IPR001584">
    <property type="entry name" value="Integrase_cat-core"/>
</dbReference>
<dbReference type="SUPFAM" id="SSF53098">
    <property type="entry name" value="Ribonuclease H-like"/>
    <property type="match status" value="1"/>
</dbReference>
<evidence type="ECO:0000259" key="1">
    <source>
        <dbReference type="Pfam" id="PF13683"/>
    </source>
</evidence>
<sequence>MRDELLNETLFLSMAHARVEIAAWVEDYNRERPHSSLDYDTPAAFAAKLDKQWPASLRPTGSATQPIASTALMRNNAVRL</sequence>
<dbReference type="KEGG" id="cna:AB433_10370"/>
<dbReference type="EMBL" id="CP011770">
    <property type="protein sequence ID" value="AKM10273.1"/>
    <property type="molecule type" value="Genomic_DNA"/>
</dbReference>
<protein>
    <recommendedName>
        <fullName evidence="1">Integrase catalytic domain-containing protein</fullName>
    </recommendedName>
</protein>
<dbReference type="InterPro" id="IPR012337">
    <property type="entry name" value="RNaseH-like_sf"/>
</dbReference>
<dbReference type="PANTHER" id="PTHR47515:SF1">
    <property type="entry name" value="BLR2054 PROTEIN"/>
    <property type="match status" value="1"/>
</dbReference>
<reference evidence="2 3" key="1">
    <citation type="submission" date="2015-06" db="EMBL/GenBank/DDBJ databases">
        <authorList>
            <person name="Zeng Y."/>
            <person name="Huang Y."/>
        </authorList>
    </citation>
    <scope>NUCLEOTIDE SEQUENCE [LARGE SCALE GENOMIC DNA]</scope>
    <source>
        <strain evidence="2 3">PQ-2</strain>
    </source>
</reference>
<evidence type="ECO:0000313" key="3">
    <source>
        <dbReference type="Proteomes" id="UP000035287"/>
    </source>
</evidence>
<dbReference type="AlphaFoldDB" id="A0A0G3XIT5"/>
<keyword evidence="3" id="KW-1185">Reference proteome</keyword>
<organism evidence="2 3">
    <name type="scientific">Croceicoccus naphthovorans</name>
    <dbReference type="NCBI Taxonomy" id="1348774"/>
    <lineage>
        <taxon>Bacteria</taxon>
        <taxon>Pseudomonadati</taxon>
        <taxon>Pseudomonadota</taxon>
        <taxon>Alphaproteobacteria</taxon>
        <taxon>Sphingomonadales</taxon>
        <taxon>Erythrobacteraceae</taxon>
        <taxon>Croceicoccus</taxon>
    </lineage>
</organism>
<feature type="domain" description="Integrase catalytic" evidence="1">
    <location>
        <begin position="1"/>
        <end position="42"/>
    </location>
</feature>
<gene>
    <name evidence="2" type="ORF">AB433_10370</name>
</gene>
<dbReference type="Proteomes" id="UP000035287">
    <property type="component" value="Chromosome"/>
</dbReference>
<dbReference type="PATRIC" id="fig|1348774.3.peg.2175"/>
<dbReference type="GO" id="GO:0015074">
    <property type="term" value="P:DNA integration"/>
    <property type="evidence" value="ECO:0007669"/>
    <property type="project" value="InterPro"/>
</dbReference>